<evidence type="ECO:0000256" key="6">
    <source>
        <dbReference type="SAM" id="Phobius"/>
    </source>
</evidence>
<protein>
    <submittedName>
        <fullName evidence="7">Predicted PurR-regulated permease PerM</fullName>
    </submittedName>
</protein>
<dbReference type="GO" id="GO:0016020">
    <property type="term" value="C:membrane"/>
    <property type="evidence" value="ECO:0007669"/>
    <property type="project" value="UniProtKB-SubCell"/>
</dbReference>
<feature type="transmembrane region" description="Helical" evidence="6">
    <location>
        <begin position="167"/>
        <end position="186"/>
    </location>
</feature>
<keyword evidence="3 6" id="KW-0812">Transmembrane</keyword>
<dbReference type="PANTHER" id="PTHR21716:SF16">
    <property type="entry name" value="BLL1467 PROTEIN"/>
    <property type="match status" value="1"/>
</dbReference>
<organism evidence="7 8">
    <name type="scientific">Pontivivens marinum</name>
    <dbReference type="NCBI Taxonomy" id="1690039"/>
    <lineage>
        <taxon>Bacteria</taxon>
        <taxon>Pseudomonadati</taxon>
        <taxon>Pseudomonadota</taxon>
        <taxon>Alphaproteobacteria</taxon>
        <taxon>Rhodobacterales</taxon>
        <taxon>Paracoccaceae</taxon>
        <taxon>Pontivivens</taxon>
    </lineage>
</organism>
<dbReference type="GO" id="GO:0055085">
    <property type="term" value="P:transmembrane transport"/>
    <property type="evidence" value="ECO:0007669"/>
    <property type="project" value="TreeGrafter"/>
</dbReference>
<dbReference type="Proteomes" id="UP000220034">
    <property type="component" value="Unassembled WGS sequence"/>
</dbReference>
<feature type="transmembrane region" description="Helical" evidence="6">
    <location>
        <begin position="223"/>
        <end position="245"/>
    </location>
</feature>
<dbReference type="Pfam" id="PF01594">
    <property type="entry name" value="AI-2E_transport"/>
    <property type="match status" value="1"/>
</dbReference>
<evidence type="ECO:0000256" key="1">
    <source>
        <dbReference type="ARBA" id="ARBA00004141"/>
    </source>
</evidence>
<dbReference type="AlphaFoldDB" id="A0A2C9CRG5"/>
<comment type="subcellular location">
    <subcellularLocation>
        <location evidence="1">Membrane</location>
        <topology evidence="1">Multi-pass membrane protein</topology>
    </subcellularLocation>
</comment>
<gene>
    <name evidence="7" type="ORF">SAMN06273572_101822</name>
</gene>
<keyword evidence="4 6" id="KW-1133">Transmembrane helix</keyword>
<feature type="transmembrane region" description="Helical" evidence="6">
    <location>
        <begin position="290"/>
        <end position="308"/>
    </location>
</feature>
<proteinExistence type="inferred from homology"/>
<comment type="similarity">
    <text evidence="2">Belongs to the autoinducer-2 exporter (AI-2E) (TC 2.A.86) family.</text>
</comment>
<keyword evidence="5 6" id="KW-0472">Membrane</keyword>
<evidence type="ECO:0000313" key="7">
    <source>
        <dbReference type="EMBL" id="SOH92969.1"/>
    </source>
</evidence>
<feature type="transmembrane region" description="Helical" evidence="6">
    <location>
        <begin position="320"/>
        <end position="347"/>
    </location>
</feature>
<feature type="transmembrane region" description="Helical" evidence="6">
    <location>
        <begin position="265"/>
        <end position="283"/>
    </location>
</feature>
<reference evidence="8" key="1">
    <citation type="submission" date="2017-09" db="EMBL/GenBank/DDBJ databases">
        <authorList>
            <person name="Varghese N."/>
            <person name="Submissions S."/>
        </authorList>
    </citation>
    <scope>NUCLEOTIDE SEQUENCE [LARGE SCALE GENOMIC DNA]</scope>
    <source>
        <strain evidence="8">C7</strain>
    </source>
</reference>
<keyword evidence="8" id="KW-1185">Reference proteome</keyword>
<evidence type="ECO:0000256" key="3">
    <source>
        <dbReference type="ARBA" id="ARBA00022692"/>
    </source>
</evidence>
<name>A0A2C9CRG5_9RHOB</name>
<evidence type="ECO:0000256" key="5">
    <source>
        <dbReference type="ARBA" id="ARBA00023136"/>
    </source>
</evidence>
<feature type="transmembrane region" description="Helical" evidence="6">
    <location>
        <begin position="49"/>
        <end position="69"/>
    </location>
</feature>
<evidence type="ECO:0000256" key="4">
    <source>
        <dbReference type="ARBA" id="ARBA00022989"/>
    </source>
</evidence>
<accession>A0A2C9CRG5</accession>
<feature type="transmembrane region" description="Helical" evidence="6">
    <location>
        <begin position="21"/>
        <end position="43"/>
    </location>
</feature>
<sequence>MPEQTRHNSAFPEMPSHDSRAALLMSYMSRIAIIGIFVIALLVGMKATYFVFAPIFLGVTFALVLGPVASKLERNGIPGPLAAGAMTLLVLIGIGAFATGIVLPINDWIERSPDIWQRLERLGWTFQAHIQEFEDAAGDISEAIGANTSSAGQGIDPLSSILPALRLAPTLIGQFVIFIGAVYFFLATRHQIRDFMLSFCMSRRARWRVARIFRDIEGGMSHYFGTIAAINVVFGLAVGLLTWMFGMPTPYVWGGLAAALNFVPYIGPALMAAILFSIGLLVFDAMQTAVLLAACFVTLNLMEGQFATPSIVGRALVLNPFLVFCTLTFCLWLWGAPGAFLAVPFLLSAKVVVYHLRPGRAGVLATHRPSDL</sequence>
<dbReference type="EMBL" id="OCTN01000001">
    <property type="protein sequence ID" value="SOH92969.1"/>
    <property type="molecule type" value="Genomic_DNA"/>
</dbReference>
<feature type="transmembrane region" description="Helical" evidence="6">
    <location>
        <begin position="81"/>
        <end position="103"/>
    </location>
</feature>
<evidence type="ECO:0000256" key="2">
    <source>
        <dbReference type="ARBA" id="ARBA00009773"/>
    </source>
</evidence>
<evidence type="ECO:0000313" key="8">
    <source>
        <dbReference type="Proteomes" id="UP000220034"/>
    </source>
</evidence>
<dbReference type="PANTHER" id="PTHR21716">
    <property type="entry name" value="TRANSMEMBRANE PROTEIN"/>
    <property type="match status" value="1"/>
</dbReference>
<dbReference type="InterPro" id="IPR002549">
    <property type="entry name" value="AI-2E-like"/>
</dbReference>